<comment type="cofactor">
    <cofactor evidence="1">
        <name>Mg(2+)</name>
        <dbReference type="ChEBI" id="CHEBI:18420"/>
    </cofactor>
</comment>
<comment type="caution">
    <text evidence="11">The sequence shown here is derived from an EMBL/GenBank/DDBJ whole genome shotgun (WGS) entry which is preliminary data.</text>
</comment>
<comment type="catalytic activity">
    <reaction evidence="10">
        <text>L-threonyl-[protein] + FAD = FMN-L-threonyl-[protein] + AMP + H(+)</text>
        <dbReference type="Rhea" id="RHEA:36847"/>
        <dbReference type="Rhea" id="RHEA-COMP:11060"/>
        <dbReference type="Rhea" id="RHEA-COMP:11061"/>
        <dbReference type="ChEBI" id="CHEBI:15378"/>
        <dbReference type="ChEBI" id="CHEBI:30013"/>
        <dbReference type="ChEBI" id="CHEBI:57692"/>
        <dbReference type="ChEBI" id="CHEBI:74257"/>
        <dbReference type="ChEBI" id="CHEBI:456215"/>
        <dbReference type="EC" id="2.7.1.180"/>
    </reaction>
</comment>
<evidence type="ECO:0000313" key="11">
    <source>
        <dbReference type="EMBL" id="EWT05620.1"/>
    </source>
</evidence>
<sequence>MTTAPTTAPLPEPVLGRASFRAISTTNTILTTDPRAAGPAERIARDYLAELDVAVSRFRPDSEVSLLAARAATGPASAFVSPIFADHLETALRMARVTGGLVDPTVGSAVVASGYDVDIEAVRGRRLPTADTRRAAVPGWRAVRFSGATRRVAVPRGTLLDLGATAKAYAADVLAARLLAELPGGFLVDLGGDIAVAGPTPSAGWQIGVEDATGRVLQVVASTATAVATSSTRLRRWSSTTGERHHIIDPRTGLTAPATWAQVSCAAGTAAEANAAATAAIVLGPGAPSWLEAQGVAARLDGHDGTVVTTAGWPVQHLAQRSAS</sequence>
<evidence type="ECO:0000256" key="8">
    <source>
        <dbReference type="ARBA" id="ARBA00022842"/>
    </source>
</evidence>
<dbReference type="SUPFAM" id="SSF143631">
    <property type="entry name" value="ApbE-like"/>
    <property type="match status" value="1"/>
</dbReference>
<keyword evidence="6" id="KW-0479">Metal-binding</keyword>
<proteinExistence type="predicted"/>
<dbReference type="OrthoDB" id="9778595at2"/>
<dbReference type="EC" id="2.7.1.180" evidence="2"/>
<accession>W9GHS2</accession>
<dbReference type="InterPro" id="IPR024932">
    <property type="entry name" value="ApbE"/>
</dbReference>
<evidence type="ECO:0000256" key="3">
    <source>
        <dbReference type="ARBA" id="ARBA00016337"/>
    </source>
</evidence>
<name>W9GHS2_9MICO</name>
<dbReference type="GO" id="GO:0046872">
    <property type="term" value="F:metal ion binding"/>
    <property type="evidence" value="ECO:0007669"/>
    <property type="project" value="UniProtKB-KW"/>
</dbReference>
<dbReference type="InterPro" id="IPR003374">
    <property type="entry name" value="ApbE-like_sf"/>
</dbReference>
<protein>
    <recommendedName>
        <fullName evidence="3">FAD:protein FMN transferase</fullName>
        <ecNumber evidence="2">2.7.1.180</ecNumber>
    </recommendedName>
    <alternativeName>
        <fullName evidence="9">Flavin transferase</fullName>
    </alternativeName>
</protein>
<keyword evidence="7" id="KW-0274">FAD</keyword>
<evidence type="ECO:0000256" key="2">
    <source>
        <dbReference type="ARBA" id="ARBA00011955"/>
    </source>
</evidence>
<dbReference type="Proteomes" id="UP000019494">
    <property type="component" value="Unassembled WGS sequence"/>
</dbReference>
<dbReference type="Pfam" id="PF02424">
    <property type="entry name" value="ApbE"/>
    <property type="match status" value="1"/>
</dbReference>
<dbReference type="PATRIC" id="fig|584657.3.peg.2475"/>
<keyword evidence="4" id="KW-0285">Flavoprotein</keyword>
<reference evidence="12" key="1">
    <citation type="submission" date="2013-08" db="EMBL/GenBank/DDBJ databases">
        <title>Intrasporangium oryzae NRRL B-24470.</title>
        <authorList>
            <person name="Liu H."/>
            <person name="Wang G."/>
        </authorList>
    </citation>
    <scope>NUCLEOTIDE SEQUENCE [LARGE SCALE GENOMIC DNA]</scope>
    <source>
        <strain evidence="12">Q5-1</strain>
    </source>
</reference>
<evidence type="ECO:0000256" key="10">
    <source>
        <dbReference type="ARBA" id="ARBA00048540"/>
    </source>
</evidence>
<evidence type="ECO:0000256" key="5">
    <source>
        <dbReference type="ARBA" id="ARBA00022679"/>
    </source>
</evidence>
<dbReference type="AlphaFoldDB" id="W9GHS2"/>
<evidence type="ECO:0000313" key="12">
    <source>
        <dbReference type="Proteomes" id="UP000019494"/>
    </source>
</evidence>
<keyword evidence="5" id="KW-0808">Transferase</keyword>
<evidence type="ECO:0000256" key="1">
    <source>
        <dbReference type="ARBA" id="ARBA00001946"/>
    </source>
</evidence>
<dbReference type="PANTHER" id="PTHR30040">
    <property type="entry name" value="THIAMINE BIOSYNTHESIS LIPOPROTEIN APBE"/>
    <property type="match status" value="1"/>
</dbReference>
<keyword evidence="12" id="KW-1185">Reference proteome</keyword>
<dbReference type="RefSeq" id="WP_051518519.1">
    <property type="nucleotide sequence ID" value="NZ_AWQS01000099.1"/>
</dbReference>
<evidence type="ECO:0000256" key="6">
    <source>
        <dbReference type="ARBA" id="ARBA00022723"/>
    </source>
</evidence>
<organism evidence="11 12">
    <name type="scientific">Intrasporangium chromatireducens Q5-1</name>
    <dbReference type="NCBI Taxonomy" id="584657"/>
    <lineage>
        <taxon>Bacteria</taxon>
        <taxon>Bacillati</taxon>
        <taxon>Actinomycetota</taxon>
        <taxon>Actinomycetes</taxon>
        <taxon>Micrococcales</taxon>
        <taxon>Intrasporangiaceae</taxon>
        <taxon>Intrasporangium</taxon>
    </lineage>
</organism>
<dbReference type="GO" id="GO:0016740">
    <property type="term" value="F:transferase activity"/>
    <property type="evidence" value="ECO:0007669"/>
    <property type="project" value="UniProtKB-KW"/>
</dbReference>
<dbReference type="EMBL" id="AWQS01000099">
    <property type="protein sequence ID" value="EWT05620.1"/>
    <property type="molecule type" value="Genomic_DNA"/>
</dbReference>
<gene>
    <name evidence="11" type="ORF">N864_03530</name>
</gene>
<evidence type="ECO:0000256" key="9">
    <source>
        <dbReference type="ARBA" id="ARBA00031306"/>
    </source>
</evidence>
<dbReference type="PANTHER" id="PTHR30040:SF2">
    <property type="entry name" value="FAD:PROTEIN FMN TRANSFERASE"/>
    <property type="match status" value="1"/>
</dbReference>
<dbReference type="Gene3D" id="3.10.520.10">
    <property type="entry name" value="ApbE-like domains"/>
    <property type="match status" value="1"/>
</dbReference>
<evidence type="ECO:0000256" key="4">
    <source>
        <dbReference type="ARBA" id="ARBA00022630"/>
    </source>
</evidence>
<evidence type="ECO:0000256" key="7">
    <source>
        <dbReference type="ARBA" id="ARBA00022827"/>
    </source>
</evidence>
<keyword evidence="8" id="KW-0460">Magnesium</keyword>